<accession>A0A5P1F6X7</accession>
<reference evidence="3" key="1">
    <citation type="journal article" date="2017" name="Nat. Commun.">
        <title>The asparagus genome sheds light on the origin and evolution of a young Y chromosome.</title>
        <authorList>
            <person name="Harkess A."/>
            <person name="Zhou J."/>
            <person name="Xu C."/>
            <person name="Bowers J.E."/>
            <person name="Van der Hulst R."/>
            <person name="Ayyampalayam S."/>
            <person name="Mercati F."/>
            <person name="Riccardi P."/>
            <person name="McKain M.R."/>
            <person name="Kakrana A."/>
            <person name="Tang H."/>
            <person name="Ray J."/>
            <person name="Groenendijk J."/>
            <person name="Arikit S."/>
            <person name="Mathioni S.M."/>
            <person name="Nakano M."/>
            <person name="Shan H."/>
            <person name="Telgmann-Rauber A."/>
            <person name="Kanno A."/>
            <person name="Yue Z."/>
            <person name="Chen H."/>
            <person name="Li W."/>
            <person name="Chen Y."/>
            <person name="Xu X."/>
            <person name="Zhang Y."/>
            <person name="Luo S."/>
            <person name="Chen H."/>
            <person name="Gao J."/>
            <person name="Mao Z."/>
            <person name="Pires J.C."/>
            <person name="Luo M."/>
            <person name="Kudrna D."/>
            <person name="Wing R.A."/>
            <person name="Meyers B.C."/>
            <person name="Yi K."/>
            <person name="Kong H."/>
            <person name="Lavrijsen P."/>
            <person name="Sunseri F."/>
            <person name="Falavigna A."/>
            <person name="Ye Y."/>
            <person name="Leebens-Mack J.H."/>
            <person name="Chen G."/>
        </authorList>
    </citation>
    <scope>NUCLEOTIDE SEQUENCE [LARGE SCALE GENOMIC DNA]</scope>
    <source>
        <strain evidence="3">cv. DH0086</strain>
    </source>
</reference>
<dbReference type="GO" id="GO:0009690">
    <property type="term" value="P:cytokinin metabolic process"/>
    <property type="evidence" value="ECO:0007669"/>
    <property type="project" value="InterPro"/>
</dbReference>
<gene>
    <name evidence="2" type="ORF">A4U43_C04F17400</name>
</gene>
<organism evidence="2 3">
    <name type="scientific">Asparagus officinalis</name>
    <name type="common">Garden asparagus</name>
    <dbReference type="NCBI Taxonomy" id="4686"/>
    <lineage>
        <taxon>Eukaryota</taxon>
        <taxon>Viridiplantae</taxon>
        <taxon>Streptophyta</taxon>
        <taxon>Embryophyta</taxon>
        <taxon>Tracheophyta</taxon>
        <taxon>Spermatophyta</taxon>
        <taxon>Magnoliopsida</taxon>
        <taxon>Liliopsida</taxon>
        <taxon>Asparagales</taxon>
        <taxon>Asparagaceae</taxon>
        <taxon>Asparagoideae</taxon>
        <taxon>Asparagus</taxon>
    </lineage>
</organism>
<dbReference type="Proteomes" id="UP000243459">
    <property type="component" value="Chromosome 4"/>
</dbReference>
<dbReference type="InterPro" id="IPR015345">
    <property type="entry name" value="Cytokinin_DH_FAD/cytokin-bd"/>
</dbReference>
<dbReference type="Gene3D" id="3.40.462.10">
    <property type="entry name" value="FAD-linked oxidases, C-terminal domain"/>
    <property type="match status" value="1"/>
</dbReference>
<keyword evidence="3" id="KW-1185">Reference proteome</keyword>
<dbReference type="GO" id="GO:0019139">
    <property type="term" value="F:cytokinin dehydrogenase activity"/>
    <property type="evidence" value="ECO:0007669"/>
    <property type="project" value="InterPro"/>
</dbReference>
<sequence length="142" mass="15937">MPEKIDYVEGFIVLKEQSLHSSSIAFSSQLEFITQLKQDSSKVYYCVEFAVHDYQIKETNVDQNHLRGEDCQEKVFSTKEGGGASTGDDNGDGMLRLEIVMVSFDYELKKDDAMMVMVKVELAEEGFGGGSRWAGCNEVGWK</sequence>
<proteinExistence type="predicted"/>
<protein>
    <recommendedName>
        <fullName evidence="1">Cytokinin dehydrogenase 1 FAD/cytokinin binding domain-containing protein</fullName>
    </recommendedName>
</protein>
<name>A0A5P1F6X7_ASPOF</name>
<dbReference type="AlphaFoldDB" id="A0A5P1F6X7"/>
<evidence type="ECO:0000259" key="1">
    <source>
        <dbReference type="Pfam" id="PF09265"/>
    </source>
</evidence>
<dbReference type="EMBL" id="CM007384">
    <property type="protein sequence ID" value="ONK72250.1"/>
    <property type="molecule type" value="Genomic_DNA"/>
</dbReference>
<dbReference type="Pfam" id="PF09265">
    <property type="entry name" value="Cytokin-bind"/>
    <property type="match status" value="1"/>
</dbReference>
<dbReference type="GO" id="GO:0050660">
    <property type="term" value="F:flavin adenine dinucleotide binding"/>
    <property type="evidence" value="ECO:0007669"/>
    <property type="project" value="InterPro"/>
</dbReference>
<evidence type="ECO:0000313" key="2">
    <source>
        <dbReference type="EMBL" id="ONK72250.1"/>
    </source>
</evidence>
<feature type="domain" description="Cytokinin dehydrogenase 1 FAD/cytokinin binding" evidence="1">
    <location>
        <begin position="3"/>
        <end position="64"/>
    </location>
</feature>
<evidence type="ECO:0000313" key="3">
    <source>
        <dbReference type="Proteomes" id="UP000243459"/>
    </source>
</evidence>
<dbReference type="InterPro" id="IPR016170">
    <property type="entry name" value="Cytok_DH_C_sf"/>
</dbReference>
<dbReference type="Gramene" id="ONK72250">
    <property type="protein sequence ID" value="ONK72250"/>
    <property type="gene ID" value="A4U43_C04F17400"/>
</dbReference>